<evidence type="ECO:0000256" key="1">
    <source>
        <dbReference type="ARBA" id="ARBA00004141"/>
    </source>
</evidence>
<organism evidence="8 9">
    <name type="scientific">Candidatus Campbellbacteria bacterium CG22_combo_CG10-13_8_21_14_all_43_18</name>
    <dbReference type="NCBI Taxonomy" id="1974530"/>
    <lineage>
        <taxon>Bacteria</taxon>
        <taxon>Candidatus Campbelliibacteriota</taxon>
    </lineage>
</organism>
<comment type="similarity">
    <text evidence="2">Belongs to the DsbD family.</text>
</comment>
<dbReference type="GO" id="GO:0016020">
    <property type="term" value="C:membrane"/>
    <property type="evidence" value="ECO:0007669"/>
    <property type="project" value="UniProtKB-SubCell"/>
</dbReference>
<feature type="transmembrane region" description="Helical" evidence="6">
    <location>
        <begin position="84"/>
        <end position="108"/>
    </location>
</feature>
<reference evidence="8 9" key="1">
    <citation type="submission" date="2017-09" db="EMBL/GenBank/DDBJ databases">
        <title>Depth-based differentiation of microbial function through sediment-hosted aquifers and enrichment of novel symbionts in the deep terrestrial subsurface.</title>
        <authorList>
            <person name="Probst A.J."/>
            <person name="Ladd B."/>
            <person name="Jarett J.K."/>
            <person name="Geller-Mcgrath D.E."/>
            <person name="Sieber C.M."/>
            <person name="Emerson J.B."/>
            <person name="Anantharaman K."/>
            <person name="Thomas B.C."/>
            <person name="Malmstrom R."/>
            <person name="Stieglmeier M."/>
            <person name="Klingl A."/>
            <person name="Woyke T."/>
            <person name="Ryan C.M."/>
            <person name="Banfield J.F."/>
        </authorList>
    </citation>
    <scope>NUCLEOTIDE SEQUENCE [LARGE SCALE GENOMIC DNA]</scope>
    <source>
        <strain evidence="8">CG22_combo_CG10-13_8_21_14_all_43_18</strain>
    </source>
</reference>
<keyword evidence="3 6" id="KW-0812">Transmembrane</keyword>
<evidence type="ECO:0000259" key="7">
    <source>
        <dbReference type="Pfam" id="PF02683"/>
    </source>
</evidence>
<keyword evidence="5 6" id="KW-0472">Membrane</keyword>
<keyword evidence="4 6" id="KW-1133">Transmembrane helix</keyword>
<dbReference type="AlphaFoldDB" id="A0A2H0DW96"/>
<gene>
    <name evidence="8" type="ORF">COW82_02050</name>
</gene>
<evidence type="ECO:0000256" key="5">
    <source>
        <dbReference type="ARBA" id="ARBA00023136"/>
    </source>
</evidence>
<feature type="transmembrane region" description="Helical" evidence="6">
    <location>
        <begin position="53"/>
        <end position="78"/>
    </location>
</feature>
<feature type="domain" description="Cytochrome C biogenesis protein transmembrane" evidence="7">
    <location>
        <begin position="6"/>
        <end position="215"/>
    </location>
</feature>
<feature type="transmembrane region" description="Helical" evidence="6">
    <location>
        <begin position="129"/>
        <end position="155"/>
    </location>
</feature>
<evidence type="ECO:0000313" key="8">
    <source>
        <dbReference type="EMBL" id="PIP86454.1"/>
    </source>
</evidence>
<evidence type="ECO:0000256" key="3">
    <source>
        <dbReference type="ARBA" id="ARBA00022692"/>
    </source>
</evidence>
<dbReference type="GO" id="GO:0017004">
    <property type="term" value="P:cytochrome complex assembly"/>
    <property type="evidence" value="ECO:0007669"/>
    <property type="project" value="InterPro"/>
</dbReference>
<dbReference type="Proteomes" id="UP000231276">
    <property type="component" value="Unassembled WGS sequence"/>
</dbReference>
<evidence type="ECO:0000256" key="6">
    <source>
        <dbReference type="SAM" id="Phobius"/>
    </source>
</evidence>
<feature type="transmembrane region" description="Helical" evidence="6">
    <location>
        <begin position="198"/>
        <end position="224"/>
    </location>
</feature>
<name>A0A2H0DW96_9BACT</name>
<dbReference type="PANTHER" id="PTHR31272">
    <property type="entry name" value="CYTOCHROME C-TYPE BIOGENESIS PROTEIN HI_1454-RELATED"/>
    <property type="match status" value="1"/>
</dbReference>
<dbReference type="PANTHER" id="PTHR31272:SF4">
    <property type="entry name" value="CYTOCHROME C-TYPE BIOGENESIS PROTEIN HI_1454-RELATED"/>
    <property type="match status" value="1"/>
</dbReference>
<dbReference type="InterPro" id="IPR051790">
    <property type="entry name" value="Cytochrome_c-biogenesis_DsbD"/>
</dbReference>
<feature type="transmembrane region" description="Helical" evidence="6">
    <location>
        <begin position="161"/>
        <end position="186"/>
    </location>
</feature>
<feature type="transmembrane region" description="Helical" evidence="6">
    <location>
        <begin position="6"/>
        <end position="33"/>
    </location>
</feature>
<comment type="subcellular location">
    <subcellularLocation>
        <location evidence="1">Membrane</location>
        <topology evidence="1">Multi-pass membrane protein</topology>
    </subcellularLocation>
</comment>
<accession>A0A2H0DW96</accession>
<dbReference type="Pfam" id="PF02683">
    <property type="entry name" value="DsbD_TM"/>
    <property type="match status" value="1"/>
</dbReference>
<dbReference type="EMBL" id="PCTS01000028">
    <property type="protein sequence ID" value="PIP86454.1"/>
    <property type="molecule type" value="Genomic_DNA"/>
</dbReference>
<evidence type="ECO:0000256" key="4">
    <source>
        <dbReference type="ARBA" id="ARBA00022989"/>
    </source>
</evidence>
<proteinExistence type="inferred from homology"/>
<dbReference type="InterPro" id="IPR003834">
    <property type="entry name" value="Cyt_c_assmbl_TM_dom"/>
</dbReference>
<comment type="caution">
    <text evidence="8">The sequence shown here is derived from an EMBL/GenBank/DDBJ whole genome shotgun (WGS) entry which is preliminary data.</text>
</comment>
<sequence length="234" mass="24902">MMELSLGIAVFAGLVSFLSPCVLPIIPGFLGYLAGTTTDGGEAKKWDIFKASFFFVLGFSLVFSLLGVLLNTLLSGVAYEAQIWLGRIGGLIIIFFGLLLTGLVRLKFLEKDRKFQVGKKFNSKNLTSLLFGAAFAAGWTPCVGAVLGSVLALAASAPGSAFSLLFAYSLGLGVPFLLVGAFASFAEKSMNKFLKYAAPLNLLFGIVLIILGVLVFTNSLNLIANFGFINKFLL</sequence>
<evidence type="ECO:0000313" key="9">
    <source>
        <dbReference type="Proteomes" id="UP000231276"/>
    </source>
</evidence>
<evidence type="ECO:0000256" key="2">
    <source>
        <dbReference type="ARBA" id="ARBA00006143"/>
    </source>
</evidence>
<protein>
    <submittedName>
        <fullName evidence="8">Cytochrome C biogenesis protein</fullName>
    </submittedName>
</protein>